<accession>A0A920BQ31</accession>
<keyword evidence="3" id="KW-1185">Reference proteome</keyword>
<reference evidence="2 3" key="1">
    <citation type="submission" date="2021-03" db="EMBL/GenBank/DDBJ databases">
        <title>Whole genome shotgun sequence of Actinoplanes toevensis NBRC 105298.</title>
        <authorList>
            <person name="Komaki H."/>
            <person name="Tamura T."/>
        </authorList>
    </citation>
    <scope>NUCLEOTIDE SEQUENCE [LARGE SCALE GENOMIC DNA]</scope>
    <source>
        <strain evidence="2 3">NBRC 105298</strain>
    </source>
</reference>
<dbReference type="InterPro" id="IPR040843">
    <property type="entry name" value="RAMA"/>
</dbReference>
<evidence type="ECO:0000313" key="3">
    <source>
        <dbReference type="Proteomes" id="UP000677082"/>
    </source>
</evidence>
<dbReference type="RefSeq" id="WP_213012498.1">
    <property type="nucleotide sequence ID" value="NZ_BOQN01000128.1"/>
</dbReference>
<feature type="domain" description="RAMA" evidence="1">
    <location>
        <begin position="2"/>
        <end position="83"/>
    </location>
</feature>
<name>A0A920BQ31_9ACTN</name>
<proteinExistence type="predicted"/>
<sequence length="87" mass="9383">MRVTDLVTLGLIEPDVALSIGGFSLQFPAEAHLTAEGRVRLPDGREFTDLVAAAAAATGLDIWHFWQSEHSGPLSSARERARRGQLA</sequence>
<evidence type="ECO:0000313" key="2">
    <source>
        <dbReference type="EMBL" id="GIM96838.1"/>
    </source>
</evidence>
<dbReference type="AlphaFoldDB" id="A0A920BQ31"/>
<dbReference type="Proteomes" id="UP000677082">
    <property type="component" value="Unassembled WGS sequence"/>
</dbReference>
<gene>
    <name evidence="2" type="ORF">Ato02nite_086310</name>
</gene>
<organism evidence="2 3">
    <name type="scientific">Paractinoplanes toevensis</name>
    <dbReference type="NCBI Taxonomy" id="571911"/>
    <lineage>
        <taxon>Bacteria</taxon>
        <taxon>Bacillati</taxon>
        <taxon>Actinomycetota</taxon>
        <taxon>Actinomycetes</taxon>
        <taxon>Micromonosporales</taxon>
        <taxon>Micromonosporaceae</taxon>
        <taxon>Paractinoplanes</taxon>
    </lineage>
</organism>
<protein>
    <recommendedName>
        <fullName evidence="1">RAMA domain-containing protein</fullName>
    </recommendedName>
</protein>
<comment type="caution">
    <text evidence="2">The sequence shown here is derived from an EMBL/GenBank/DDBJ whole genome shotgun (WGS) entry which is preliminary data.</text>
</comment>
<dbReference type="Pfam" id="PF18755">
    <property type="entry name" value="RAMA"/>
    <property type="match status" value="1"/>
</dbReference>
<evidence type="ECO:0000259" key="1">
    <source>
        <dbReference type="Pfam" id="PF18755"/>
    </source>
</evidence>
<dbReference type="EMBL" id="BOQN01000128">
    <property type="protein sequence ID" value="GIM96838.1"/>
    <property type="molecule type" value="Genomic_DNA"/>
</dbReference>